<feature type="binding site" evidence="9">
    <location>
        <position position="68"/>
    </location>
    <ligand>
        <name>ATP</name>
        <dbReference type="ChEBI" id="CHEBI:30616"/>
    </ligand>
</feature>
<gene>
    <name evidence="9" type="primary">ruvB</name>
    <name evidence="11" type="ORF">A3B74_05255</name>
</gene>
<feature type="binding site" evidence="9">
    <location>
        <position position="311"/>
    </location>
    <ligand>
        <name>DNA</name>
        <dbReference type="ChEBI" id="CHEBI:16991"/>
    </ligand>
</feature>
<evidence type="ECO:0000256" key="4">
    <source>
        <dbReference type="ARBA" id="ARBA00022801"/>
    </source>
</evidence>
<dbReference type="InterPro" id="IPR027417">
    <property type="entry name" value="P-loop_NTPase"/>
</dbReference>
<comment type="caution">
    <text evidence="11">The sequence shown here is derived from an EMBL/GenBank/DDBJ whole genome shotgun (WGS) entry which is preliminary data.</text>
</comment>
<keyword evidence="4 9" id="KW-0378">Hydrolase</keyword>
<comment type="similarity">
    <text evidence="9">Belongs to the RuvB family.</text>
</comment>
<comment type="domain">
    <text evidence="9">Has 3 domains, the large (RuvB-L) and small ATPase (RuvB-S) domains and the C-terminal head (RuvB-H) domain. The head domain binds DNA, while the ATPase domains jointly bind ATP, ADP or are empty depending on the state of the subunit in the translocation cycle. During a single DNA translocation step the structure of each domain remains the same, but their relative positions change.</text>
</comment>
<dbReference type="GO" id="GO:0048476">
    <property type="term" value="C:Holliday junction resolvase complex"/>
    <property type="evidence" value="ECO:0007669"/>
    <property type="project" value="UniProtKB-UniRule"/>
</dbReference>
<evidence type="ECO:0000313" key="12">
    <source>
        <dbReference type="Proteomes" id="UP000177165"/>
    </source>
</evidence>
<feature type="binding site" evidence="9">
    <location>
        <position position="219"/>
    </location>
    <ligand>
        <name>ATP</name>
        <dbReference type="ChEBI" id="CHEBI:30616"/>
    </ligand>
</feature>
<dbReference type="InterPro" id="IPR004605">
    <property type="entry name" value="DNA_helicase_Holl-junc_RuvB"/>
</dbReference>
<keyword evidence="1 9" id="KW-0963">Cytoplasm</keyword>
<dbReference type="SUPFAM" id="SSF46785">
    <property type="entry name" value="Winged helix' DNA-binding domain"/>
    <property type="match status" value="1"/>
</dbReference>
<dbReference type="Pfam" id="PF05491">
    <property type="entry name" value="WHD_RuvB"/>
    <property type="match status" value="1"/>
</dbReference>
<feature type="binding site" evidence="9">
    <location>
        <position position="316"/>
    </location>
    <ligand>
        <name>DNA</name>
        <dbReference type="ChEBI" id="CHEBI:16991"/>
    </ligand>
</feature>
<dbReference type="Gene3D" id="1.10.10.10">
    <property type="entry name" value="Winged helix-like DNA-binding domain superfamily/Winged helix DNA-binding domain"/>
    <property type="match status" value="1"/>
</dbReference>
<keyword evidence="7 9" id="KW-0233">DNA recombination</keyword>
<evidence type="ECO:0000313" key="11">
    <source>
        <dbReference type="EMBL" id="OGY80033.1"/>
    </source>
</evidence>
<feature type="binding site" evidence="9">
    <location>
        <position position="63"/>
    </location>
    <ligand>
        <name>ATP</name>
        <dbReference type="ChEBI" id="CHEBI:30616"/>
    </ligand>
</feature>
<feature type="region of interest" description="Large ATPase domain (RuvB-L)" evidence="9">
    <location>
        <begin position="2"/>
        <end position="182"/>
    </location>
</feature>
<dbReference type="GO" id="GO:0005524">
    <property type="term" value="F:ATP binding"/>
    <property type="evidence" value="ECO:0007669"/>
    <property type="project" value="UniProtKB-UniRule"/>
</dbReference>
<evidence type="ECO:0000259" key="10">
    <source>
        <dbReference type="SMART" id="SM00382"/>
    </source>
</evidence>
<dbReference type="GO" id="GO:0016887">
    <property type="term" value="F:ATP hydrolysis activity"/>
    <property type="evidence" value="ECO:0007669"/>
    <property type="project" value="RHEA"/>
</dbReference>
<dbReference type="Pfam" id="PF05496">
    <property type="entry name" value="RuvB_N"/>
    <property type="match status" value="1"/>
</dbReference>
<feature type="binding site" evidence="9">
    <location>
        <position position="22"/>
    </location>
    <ligand>
        <name>ATP</name>
        <dbReference type="ChEBI" id="CHEBI:30616"/>
    </ligand>
</feature>
<keyword evidence="6 9" id="KW-0238">DNA-binding</keyword>
<comment type="function">
    <text evidence="9">The RuvA-RuvB-RuvC complex processes Holliday junction (HJ) DNA during genetic recombination and DNA repair, while the RuvA-RuvB complex plays an important role in the rescue of blocked DNA replication forks via replication fork reversal (RFR). RuvA specifically binds to HJ cruciform DNA, conferring on it an open structure. The RuvB hexamer acts as an ATP-dependent pump, pulling dsDNA into and through the RuvAB complex. RuvB forms 2 homohexamers on either side of HJ DNA bound by 1 or 2 RuvA tetramers; 4 subunits per hexamer contact DNA at a time. Coordinated motions by a converter formed by DNA-disengaged RuvB subunits stimulates ATP hydrolysis and nucleotide exchange. Immobilization of the converter enables RuvB to convert the ATP-contained energy into a lever motion, pulling 2 nucleotides of DNA out of the RuvA tetramer per ATP hydrolyzed, thus driving DNA branch migration. The RuvB motors rotate together with the DNA substrate, which together with the progressing nucleotide cycle form the mechanistic basis for DNA recombination by continuous HJ branch migration. Branch migration allows RuvC to scan DNA until it finds its consensus sequence, where it cleaves and resolves cruciform DNA.</text>
</comment>
<dbReference type="NCBIfam" id="TIGR00635">
    <property type="entry name" value="ruvB"/>
    <property type="match status" value="1"/>
</dbReference>
<comment type="caution">
    <text evidence="9">Lacks conserved residue(s) required for the propagation of feature annotation.</text>
</comment>
<dbReference type="Gene3D" id="1.10.8.60">
    <property type="match status" value="1"/>
</dbReference>
<dbReference type="HAMAP" id="MF_00016">
    <property type="entry name" value="DNA_HJ_migration_RuvB"/>
    <property type="match status" value="1"/>
</dbReference>
<feature type="binding site" evidence="9">
    <location>
        <position position="182"/>
    </location>
    <ligand>
        <name>ATP</name>
        <dbReference type="ChEBI" id="CHEBI:30616"/>
    </ligand>
</feature>
<dbReference type="GO" id="GO:0009378">
    <property type="term" value="F:four-way junction helicase activity"/>
    <property type="evidence" value="ECO:0007669"/>
    <property type="project" value="InterPro"/>
</dbReference>
<comment type="catalytic activity">
    <reaction evidence="9">
        <text>ATP + H2O = ADP + phosphate + H(+)</text>
        <dbReference type="Rhea" id="RHEA:13065"/>
        <dbReference type="ChEBI" id="CHEBI:15377"/>
        <dbReference type="ChEBI" id="CHEBI:15378"/>
        <dbReference type="ChEBI" id="CHEBI:30616"/>
        <dbReference type="ChEBI" id="CHEBI:43474"/>
        <dbReference type="ChEBI" id="CHEBI:456216"/>
    </reaction>
</comment>
<comment type="subunit">
    <text evidence="9">Homohexamer. Forms an RuvA(8)-RuvB(12)-Holliday junction (HJ) complex. HJ DNA is sandwiched between 2 RuvA tetramers; dsDNA enters through RuvA and exits via RuvB. An RuvB hexamer assembles on each DNA strand where it exits the tetramer. Each RuvB hexamer is contacted by two RuvA subunits (via domain III) on 2 adjacent RuvB subunits; this complex drives branch migration. In the full resolvosome a probable DNA-RuvA(4)-RuvB(12)-RuvC(2) complex forms which resolves the HJ.</text>
</comment>
<sequence>MDDPVIMPLEQEEDKTLERTLRPKTIRDYFGQERVKENLRIFMEAARQRKDVLEHVLLYGPPGLGKTTLAYIIAREMSVNIKVTSGLAIERSGDLAAILTSLEKGDVLFIDEIHRLRRLIEEVLYPAMEEFSLDLVVGKGPGAKTLRLDLQKFTLIGATTRMSLLSSPLRDRFGNIFRIEYYEDKEITQILKRSARILKVELPEDVAALLAKRSRKTPRVANRLLKRVRDYAQIRNNGKIIRALAEEALSKLAIDHMGLDFTDRKILQTIIENFQGGPVGLETIAAITAEELETIATVHEPFLLQMGLLARTTRGRIATHAAYAHLHKIAPVELQTKLL</sequence>
<dbReference type="InterPro" id="IPR008824">
    <property type="entry name" value="RuvB-like_N"/>
</dbReference>
<evidence type="ECO:0000256" key="9">
    <source>
        <dbReference type="HAMAP-Rule" id="MF_00016"/>
    </source>
</evidence>
<dbReference type="Proteomes" id="UP000177165">
    <property type="component" value="Unassembled WGS sequence"/>
</dbReference>
<keyword evidence="2 9" id="KW-0547">Nucleotide-binding</keyword>
<accession>A0A1G2AT43</accession>
<dbReference type="Pfam" id="PF17864">
    <property type="entry name" value="AAA_lid_4"/>
    <property type="match status" value="1"/>
</dbReference>
<feature type="domain" description="AAA+ ATPase" evidence="10">
    <location>
        <begin position="52"/>
        <end position="183"/>
    </location>
</feature>
<evidence type="ECO:0000256" key="5">
    <source>
        <dbReference type="ARBA" id="ARBA00022840"/>
    </source>
</evidence>
<dbReference type="EMBL" id="MHKB01000002">
    <property type="protein sequence ID" value="OGY80033.1"/>
    <property type="molecule type" value="Genomic_DNA"/>
</dbReference>
<dbReference type="GO" id="GO:0006310">
    <property type="term" value="P:DNA recombination"/>
    <property type="evidence" value="ECO:0007669"/>
    <property type="project" value="UniProtKB-UniRule"/>
</dbReference>
<dbReference type="InterPro" id="IPR036388">
    <property type="entry name" value="WH-like_DNA-bd_sf"/>
</dbReference>
<evidence type="ECO:0000256" key="2">
    <source>
        <dbReference type="ARBA" id="ARBA00022741"/>
    </source>
</evidence>
<dbReference type="NCBIfam" id="NF000868">
    <property type="entry name" value="PRK00080.1"/>
    <property type="match status" value="1"/>
</dbReference>
<feature type="binding site" evidence="9">
    <location>
        <position position="172"/>
    </location>
    <ligand>
        <name>ATP</name>
        <dbReference type="ChEBI" id="CHEBI:30616"/>
    </ligand>
</feature>
<protein>
    <recommendedName>
        <fullName evidence="9">Holliday junction branch migration complex subunit RuvB</fullName>
        <ecNumber evidence="9">3.6.4.-</ecNumber>
    </recommendedName>
</protein>
<dbReference type="AlphaFoldDB" id="A0A1G2AT43"/>
<dbReference type="SMART" id="SM00382">
    <property type="entry name" value="AAA"/>
    <property type="match status" value="1"/>
</dbReference>
<feature type="binding site" evidence="9">
    <location>
        <position position="21"/>
    </location>
    <ligand>
        <name>ATP</name>
        <dbReference type="ChEBI" id="CHEBI:30616"/>
    </ligand>
</feature>
<dbReference type="STRING" id="1798540.A3B74_05255"/>
<dbReference type="GO" id="GO:0000400">
    <property type="term" value="F:four-way junction DNA binding"/>
    <property type="evidence" value="ECO:0007669"/>
    <property type="project" value="UniProtKB-UniRule"/>
</dbReference>
<feature type="binding site" evidence="9">
    <location>
        <position position="67"/>
    </location>
    <ligand>
        <name>Mg(2+)</name>
        <dbReference type="ChEBI" id="CHEBI:18420"/>
    </ligand>
</feature>
<comment type="subcellular location">
    <subcellularLocation>
        <location evidence="9">Cytoplasm</location>
    </subcellularLocation>
</comment>
<dbReference type="Gene3D" id="3.40.50.300">
    <property type="entry name" value="P-loop containing nucleotide triphosphate hydrolases"/>
    <property type="match status" value="1"/>
</dbReference>
<evidence type="ECO:0000256" key="3">
    <source>
        <dbReference type="ARBA" id="ARBA00022763"/>
    </source>
</evidence>
<evidence type="ECO:0000256" key="7">
    <source>
        <dbReference type="ARBA" id="ARBA00023172"/>
    </source>
</evidence>
<feature type="region of interest" description="Head domain (RuvB-H)" evidence="9">
    <location>
        <begin position="256"/>
        <end position="339"/>
    </location>
</feature>
<dbReference type="GO" id="GO:0006281">
    <property type="term" value="P:DNA repair"/>
    <property type="evidence" value="ECO:0007669"/>
    <property type="project" value="UniProtKB-UniRule"/>
</dbReference>
<keyword evidence="5 9" id="KW-0067">ATP-binding</keyword>
<dbReference type="SUPFAM" id="SSF52540">
    <property type="entry name" value="P-loop containing nucleoside triphosphate hydrolases"/>
    <property type="match status" value="1"/>
</dbReference>
<evidence type="ECO:0000256" key="6">
    <source>
        <dbReference type="ARBA" id="ARBA00023125"/>
    </source>
</evidence>
<name>A0A1G2AT43_9BACT</name>
<organism evidence="11 12">
    <name type="scientific">Candidatus Kerfeldbacteria bacterium RIFCSPHIGHO2_02_FULL_42_14</name>
    <dbReference type="NCBI Taxonomy" id="1798540"/>
    <lineage>
        <taxon>Bacteria</taxon>
        <taxon>Candidatus Kerfeldiibacteriota</taxon>
    </lineage>
</organism>
<keyword evidence="11" id="KW-0347">Helicase</keyword>
<dbReference type="InterPro" id="IPR008823">
    <property type="entry name" value="RuvB_wg_C"/>
</dbReference>
<feature type="region of interest" description="Small ATPAse domain (RuvB-S)" evidence="9">
    <location>
        <begin position="183"/>
        <end position="253"/>
    </location>
</feature>
<evidence type="ECO:0000256" key="8">
    <source>
        <dbReference type="ARBA" id="ARBA00023204"/>
    </source>
</evidence>
<keyword evidence="8 9" id="KW-0234">DNA repair</keyword>
<dbReference type="GO" id="GO:0005737">
    <property type="term" value="C:cytoplasm"/>
    <property type="evidence" value="ECO:0007669"/>
    <property type="project" value="UniProtKB-SubCell"/>
</dbReference>
<dbReference type="InterPro" id="IPR003593">
    <property type="entry name" value="AAA+_ATPase"/>
</dbReference>
<dbReference type="PANTHER" id="PTHR42848">
    <property type="match status" value="1"/>
</dbReference>
<dbReference type="PANTHER" id="PTHR42848:SF1">
    <property type="entry name" value="HOLLIDAY JUNCTION BRANCH MIGRATION COMPLEX SUBUNIT RUVB"/>
    <property type="match status" value="1"/>
</dbReference>
<feature type="binding site" evidence="9">
    <location>
        <position position="67"/>
    </location>
    <ligand>
        <name>ATP</name>
        <dbReference type="ChEBI" id="CHEBI:30616"/>
    </ligand>
</feature>
<dbReference type="CDD" id="cd00009">
    <property type="entry name" value="AAA"/>
    <property type="match status" value="1"/>
</dbReference>
<dbReference type="InterPro" id="IPR036390">
    <property type="entry name" value="WH_DNA-bd_sf"/>
</dbReference>
<keyword evidence="3 9" id="KW-0227">DNA damage</keyword>
<evidence type="ECO:0000256" key="1">
    <source>
        <dbReference type="ARBA" id="ARBA00022490"/>
    </source>
</evidence>
<proteinExistence type="inferred from homology"/>
<reference evidence="11 12" key="1">
    <citation type="journal article" date="2016" name="Nat. Commun.">
        <title>Thousands of microbial genomes shed light on interconnected biogeochemical processes in an aquifer system.</title>
        <authorList>
            <person name="Anantharaman K."/>
            <person name="Brown C.T."/>
            <person name="Hug L.A."/>
            <person name="Sharon I."/>
            <person name="Castelle C.J."/>
            <person name="Probst A.J."/>
            <person name="Thomas B.C."/>
            <person name="Singh A."/>
            <person name="Wilkins M.J."/>
            <person name="Karaoz U."/>
            <person name="Brodie E.L."/>
            <person name="Williams K.H."/>
            <person name="Hubbard S.S."/>
            <person name="Banfield J.F."/>
        </authorList>
    </citation>
    <scope>NUCLEOTIDE SEQUENCE [LARGE SCALE GENOMIC DNA]</scope>
</reference>
<dbReference type="EC" id="3.6.4.-" evidence="9"/>
<dbReference type="InterPro" id="IPR041445">
    <property type="entry name" value="AAA_lid_4"/>
</dbReference>
<feature type="binding site" evidence="9">
    <location>
        <position position="66"/>
    </location>
    <ligand>
        <name>ATP</name>
        <dbReference type="ChEBI" id="CHEBI:30616"/>
    </ligand>
</feature>